<dbReference type="AlphaFoldDB" id="A0A502E2E8"/>
<organism evidence="1 2">
    <name type="scientific">Mycolicibacterium hodleri</name>
    <dbReference type="NCBI Taxonomy" id="49897"/>
    <lineage>
        <taxon>Bacteria</taxon>
        <taxon>Bacillati</taxon>
        <taxon>Actinomycetota</taxon>
        <taxon>Actinomycetes</taxon>
        <taxon>Mycobacteriales</taxon>
        <taxon>Mycobacteriaceae</taxon>
        <taxon>Mycolicibacterium</taxon>
    </lineage>
</organism>
<proteinExistence type="predicted"/>
<reference evidence="1 2" key="1">
    <citation type="journal article" date="2019" name="Environ. Microbiol.">
        <title>Species interactions and distinct microbial communities in high Arctic permafrost affected cryosols are associated with the CH4 and CO2 gas fluxes.</title>
        <authorList>
            <person name="Altshuler I."/>
            <person name="Hamel J."/>
            <person name="Turney S."/>
            <person name="Magnuson E."/>
            <person name="Levesque R."/>
            <person name="Greer C."/>
            <person name="Whyte L.G."/>
        </authorList>
    </citation>
    <scope>NUCLEOTIDE SEQUENCE [LARGE SCALE GENOMIC DNA]</scope>
    <source>
        <strain evidence="1 2">S5.20</strain>
    </source>
</reference>
<protein>
    <submittedName>
        <fullName evidence="1">Uncharacterized protein</fullName>
    </submittedName>
</protein>
<evidence type="ECO:0000313" key="1">
    <source>
        <dbReference type="EMBL" id="TPG31865.1"/>
    </source>
</evidence>
<sequence length="64" mass="7103">MRIIKDIAPLREEGGEISAGYAARHKRLATWLLPRLLGFSVDGSRADFLAVGCQLPFVRFMPST</sequence>
<accession>A0A502E2E8</accession>
<dbReference type="OrthoDB" id="163266at2"/>
<name>A0A502E2E8_9MYCO</name>
<dbReference type="EMBL" id="RCZG01000010">
    <property type="protein sequence ID" value="TPG31865.1"/>
    <property type="molecule type" value="Genomic_DNA"/>
</dbReference>
<keyword evidence="2" id="KW-1185">Reference proteome</keyword>
<evidence type="ECO:0000313" key="2">
    <source>
        <dbReference type="Proteomes" id="UP000320095"/>
    </source>
</evidence>
<gene>
    <name evidence="1" type="ORF">EAH80_21030</name>
</gene>
<dbReference type="Proteomes" id="UP000320095">
    <property type="component" value="Unassembled WGS sequence"/>
</dbReference>
<comment type="caution">
    <text evidence="1">The sequence shown here is derived from an EMBL/GenBank/DDBJ whole genome shotgun (WGS) entry which is preliminary data.</text>
</comment>
<dbReference type="RefSeq" id="WP_140695233.1">
    <property type="nucleotide sequence ID" value="NZ_RCZG01000010.1"/>
</dbReference>